<comment type="caution">
    <text evidence="1">The sequence shown here is derived from an EMBL/GenBank/DDBJ whole genome shotgun (WGS) entry which is preliminary data.</text>
</comment>
<gene>
    <name evidence="1" type="ORF">SCF082_LOCUS17812</name>
</gene>
<evidence type="ECO:0000313" key="1">
    <source>
        <dbReference type="EMBL" id="CAK9027205.1"/>
    </source>
</evidence>
<organism evidence="1 2">
    <name type="scientific">Durusdinium trenchii</name>
    <dbReference type="NCBI Taxonomy" id="1381693"/>
    <lineage>
        <taxon>Eukaryota</taxon>
        <taxon>Sar</taxon>
        <taxon>Alveolata</taxon>
        <taxon>Dinophyceae</taxon>
        <taxon>Suessiales</taxon>
        <taxon>Symbiodiniaceae</taxon>
        <taxon>Durusdinium</taxon>
    </lineage>
</organism>
<proteinExistence type="predicted"/>
<dbReference type="Proteomes" id="UP001642464">
    <property type="component" value="Unassembled WGS sequence"/>
</dbReference>
<reference evidence="1 2" key="1">
    <citation type="submission" date="2024-02" db="EMBL/GenBank/DDBJ databases">
        <authorList>
            <person name="Chen Y."/>
            <person name="Shah S."/>
            <person name="Dougan E. K."/>
            <person name="Thang M."/>
            <person name="Chan C."/>
        </authorList>
    </citation>
    <scope>NUCLEOTIDE SEQUENCE [LARGE SCALE GENOMIC DNA]</scope>
</reference>
<feature type="non-terminal residue" evidence="1">
    <location>
        <position position="1"/>
    </location>
</feature>
<accession>A0ABP0KK56</accession>
<dbReference type="EMBL" id="CAXAMM010011856">
    <property type="protein sequence ID" value="CAK9027205.1"/>
    <property type="molecule type" value="Genomic_DNA"/>
</dbReference>
<keyword evidence="2" id="KW-1185">Reference proteome</keyword>
<evidence type="ECO:0000313" key="2">
    <source>
        <dbReference type="Proteomes" id="UP001642464"/>
    </source>
</evidence>
<protein>
    <submittedName>
        <fullName evidence="1">Uncharacterized protein</fullName>
    </submittedName>
</protein>
<name>A0ABP0KK56_9DINO</name>
<sequence>VTKAGQMLMPGTFATSGYPEMAGDGEPWRISAIVPHESATPLAESLEHIREFNHRHEDESQGLAIVDAIETPLKQVSDADALLDAVPEQLAIAMEIPVAHNDDIRGYIAALAGTGAAAKIRCGGITADAMLPAEPIVGFMQACRTAGVAFKCTAGLHHALPGEYRLTYEDNPPMGPMQGFVNTFVAAILIGAKAIDEGTALQLMAETNGGNFVLSDQHIGWKEHTVPVATAVEQRTRFALSYGSCSFEEPTQELAELLKG</sequence>